<dbReference type="InterPro" id="IPR036259">
    <property type="entry name" value="MFS_trans_sf"/>
</dbReference>
<feature type="transmembrane region" description="Helical" evidence="7">
    <location>
        <begin position="379"/>
        <end position="401"/>
    </location>
</feature>
<feature type="transmembrane region" description="Helical" evidence="7">
    <location>
        <begin position="343"/>
        <end position="367"/>
    </location>
</feature>
<evidence type="ECO:0000313" key="8">
    <source>
        <dbReference type="EMBL" id="RYN61636.1"/>
    </source>
</evidence>
<comment type="caution">
    <text evidence="8">The sequence shown here is derived from an EMBL/GenBank/DDBJ whole genome shotgun (WGS) entry which is preliminary data.</text>
</comment>
<dbReference type="GO" id="GO:0022857">
    <property type="term" value="F:transmembrane transporter activity"/>
    <property type="evidence" value="ECO:0007669"/>
    <property type="project" value="InterPro"/>
</dbReference>
<dbReference type="InterPro" id="IPR000109">
    <property type="entry name" value="POT_fam"/>
</dbReference>
<feature type="transmembrane region" description="Helical" evidence="7">
    <location>
        <begin position="91"/>
        <end position="112"/>
    </location>
</feature>
<feature type="transmembrane region" description="Helical" evidence="7">
    <location>
        <begin position="486"/>
        <end position="507"/>
    </location>
</feature>
<organism evidence="8 9">
    <name type="scientific">Alternaria alternata</name>
    <name type="common">Alternaria rot fungus</name>
    <name type="synonym">Torula alternata</name>
    <dbReference type="NCBI Taxonomy" id="5599"/>
    <lineage>
        <taxon>Eukaryota</taxon>
        <taxon>Fungi</taxon>
        <taxon>Dikarya</taxon>
        <taxon>Ascomycota</taxon>
        <taxon>Pezizomycotina</taxon>
        <taxon>Dothideomycetes</taxon>
        <taxon>Pleosporomycetidae</taxon>
        <taxon>Pleosporales</taxon>
        <taxon>Pleosporineae</taxon>
        <taxon>Pleosporaceae</taxon>
        <taxon>Alternaria</taxon>
        <taxon>Alternaria sect. Alternaria</taxon>
        <taxon>Alternaria alternata complex</taxon>
    </lineage>
</organism>
<dbReference type="AlphaFoldDB" id="A0A4Q4MXA8"/>
<evidence type="ECO:0008006" key="10">
    <source>
        <dbReference type="Google" id="ProtNLM"/>
    </source>
</evidence>
<comment type="similarity">
    <text evidence="2">Belongs to the major facilitator superfamily. Proton-dependent oligopeptide transporter (POT/PTR) (TC 2.A.17) family.</text>
</comment>
<feature type="compositionally biased region" description="Polar residues" evidence="6">
    <location>
        <begin position="609"/>
        <end position="621"/>
    </location>
</feature>
<keyword evidence="5 7" id="KW-0472">Membrane</keyword>
<dbReference type="PANTHER" id="PTHR11654">
    <property type="entry name" value="OLIGOPEPTIDE TRANSPORTER-RELATED"/>
    <property type="match status" value="1"/>
</dbReference>
<proteinExistence type="inferred from homology"/>
<reference evidence="9" key="1">
    <citation type="journal article" date="2019" name="bioRxiv">
        <title>Genomics, evolutionary history and diagnostics of the Alternaria alternata species group including apple and Asian pear pathotypes.</title>
        <authorList>
            <person name="Armitage A.D."/>
            <person name="Cockerton H.M."/>
            <person name="Sreenivasaprasad S."/>
            <person name="Woodhall J.W."/>
            <person name="Lane C.R."/>
            <person name="Harrison R.J."/>
            <person name="Clarkson J.P."/>
        </authorList>
    </citation>
    <scope>NUCLEOTIDE SEQUENCE [LARGE SCALE GENOMIC DNA]</scope>
    <source>
        <strain evidence="9">FERA 1177</strain>
    </source>
</reference>
<evidence type="ECO:0000256" key="2">
    <source>
        <dbReference type="ARBA" id="ARBA00005982"/>
    </source>
</evidence>
<evidence type="ECO:0000256" key="3">
    <source>
        <dbReference type="ARBA" id="ARBA00022692"/>
    </source>
</evidence>
<evidence type="ECO:0000313" key="9">
    <source>
        <dbReference type="Proteomes" id="UP000291422"/>
    </source>
</evidence>
<feature type="transmembrane region" description="Helical" evidence="7">
    <location>
        <begin position="306"/>
        <end position="323"/>
    </location>
</feature>
<evidence type="ECO:0000256" key="5">
    <source>
        <dbReference type="ARBA" id="ARBA00023136"/>
    </source>
</evidence>
<gene>
    <name evidence="8" type="ORF">AA0117_g12955</name>
</gene>
<keyword evidence="4 7" id="KW-1133">Transmembrane helix</keyword>
<evidence type="ECO:0000256" key="6">
    <source>
        <dbReference type="SAM" id="MobiDB-lite"/>
    </source>
</evidence>
<feature type="transmembrane region" description="Helical" evidence="7">
    <location>
        <begin position="421"/>
        <end position="445"/>
    </location>
</feature>
<feature type="transmembrane region" description="Helical" evidence="7">
    <location>
        <begin position="457"/>
        <end position="480"/>
    </location>
</feature>
<sequence>MPIDGKDAYLLDTPSSVTGRSDSEFTSAAHKRRRVRDDVPWRLWLVAVVGFWERAAFWGLTAPWQNYMEHPLRDNAQQSPGALGLGQSTATRIYCAFYVFYYASPVAIAVLADGYLGRYATLLGSTVLYCLGCVVLTLSSSTGSLERGFGLPGLLLAMSLISLGGGGFRATPPRLKALRNGELVITDYHLTLQYIYSLYYWVGNLGSLSWFATVYIELHIGFTAAYGLALGFMAVASVTLVGGSRCYVKAPRTHNPLPEAARVILCACRSGFSMARADPVYQLRRRHKVVSWSAALVKELTRGLQVCRVLLAFVMFYVCFDQMQNNLISQTSRMDTNGAPNDLIPVLNQVGCIFLGPLIQGVLYPLLHRCRVYLTPVTRITIGFALVALSMLHATVVQVLIYRSPPCFDQTGNCGPGRVNVWIQAPLYFLISAGEIFAYVTALEYTYSHAPSSMKVVVQAMALLVGSIGSACAMALTPAARDPYLVIFYGSLTGGMAGTTLLFWMVFRGDAGQQTAAANDASDCEAAIHPAHRAARRASSGAPVLKPIDAGSPIELPSRAVSRSSTIPPLPEKSARRPRQNDSRTAWEMGRYTQIDVLYELPSQRLHTESQGGSRQASQAGRNYIADGFRGERGL</sequence>
<feature type="transmembrane region" description="Helical" evidence="7">
    <location>
        <begin position="198"/>
        <end position="216"/>
    </location>
</feature>
<name>A0A4Q4MXA8_ALTAL</name>
<feature type="region of interest" description="Disordered" evidence="6">
    <location>
        <begin position="535"/>
        <end position="587"/>
    </location>
</feature>
<dbReference type="EMBL" id="PDXD01000104">
    <property type="protein sequence ID" value="RYN61636.1"/>
    <property type="molecule type" value="Genomic_DNA"/>
</dbReference>
<dbReference type="Pfam" id="PF00854">
    <property type="entry name" value="PTR2"/>
    <property type="match status" value="1"/>
</dbReference>
<dbReference type="GO" id="GO:0016020">
    <property type="term" value="C:membrane"/>
    <property type="evidence" value="ECO:0007669"/>
    <property type="project" value="UniProtKB-SubCell"/>
</dbReference>
<comment type="subcellular location">
    <subcellularLocation>
        <location evidence="1">Membrane</location>
        <topology evidence="1">Multi-pass membrane protein</topology>
    </subcellularLocation>
</comment>
<accession>A0A4Q4MXA8</accession>
<dbReference type="VEuPathDB" id="FungiDB:CC77DRAFT_1015304"/>
<feature type="transmembrane region" description="Helical" evidence="7">
    <location>
        <begin position="119"/>
        <end position="138"/>
    </location>
</feature>
<feature type="transmembrane region" description="Helical" evidence="7">
    <location>
        <begin position="41"/>
        <end position="60"/>
    </location>
</feature>
<keyword evidence="3 7" id="KW-0812">Transmembrane</keyword>
<feature type="transmembrane region" description="Helical" evidence="7">
    <location>
        <begin position="222"/>
        <end position="242"/>
    </location>
</feature>
<evidence type="ECO:0000256" key="4">
    <source>
        <dbReference type="ARBA" id="ARBA00022989"/>
    </source>
</evidence>
<feature type="transmembrane region" description="Helical" evidence="7">
    <location>
        <begin position="150"/>
        <end position="170"/>
    </location>
</feature>
<dbReference type="Proteomes" id="UP000291422">
    <property type="component" value="Unassembled WGS sequence"/>
</dbReference>
<dbReference type="SUPFAM" id="SSF103473">
    <property type="entry name" value="MFS general substrate transporter"/>
    <property type="match status" value="1"/>
</dbReference>
<dbReference type="Gene3D" id="1.20.1250.20">
    <property type="entry name" value="MFS general substrate transporter like domains"/>
    <property type="match status" value="1"/>
</dbReference>
<feature type="compositionally biased region" description="Basic and acidic residues" evidence="6">
    <location>
        <begin position="573"/>
        <end position="582"/>
    </location>
</feature>
<protein>
    <recommendedName>
        <fullName evidence="10">MFS general substrate transporter</fullName>
    </recommendedName>
</protein>
<feature type="region of interest" description="Disordered" evidence="6">
    <location>
        <begin position="606"/>
        <end position="635"/>
    </location>
</feature>
<evidence type="ECO:0000256" key="7">
    <source>
        <dbReference type="SAM" id="Phobius"/>
    </source>
</evidence>
<evidence type="ECO:0000256" key="1">
    <source>
        <dbReference type="ARBA" id="ARBA00004141"/>
    </source>
</evidence>